<feature type="domain" description="SH3" evidence="8">
    <location>
        <begin position="1"/>
        <end position="58"/>
    </location>
</feature>
<evidence type="ECO:0000256" key="6">
    <source>
        <dbReference type="PROSITE-ProRule" id="PRU00192"/>
    </source>
</evidence>
<dbReference type="AlphaFoldDB" id="A0A8S3PR78"/>
<dbReference type="PANTHER" id="PTHR21041">
    <property type="entry name" value="DENDRITIC CELL-SPECIFIC TRANSMEMBRANE PROTEIN"/>
    <property type="match status" value="1"/>
</dbReference>
<name>A0A8S3PR78_MYTED</name>
<dbReference type="Pfam" id="PF07782">
    <property type="entry name" value="DC_STAMP"/>
    <property type="match status" value="1"/>
</dbReference>
<evidence type="ECO:0000256" key="3">
    <source>
        <dbReference type="ARBA" id="ARBA00022692"/>
    </source>
</evidence>
<feature type="transmembrane region" description="Helical" evidence="7">
    <location>
        <begin position="291"/>
        <end position="311"/>
    </location>
</feature>
<dbReference type="GO" id="GO:0016020">
    <property type="term" value="C:membrane"/>
    <property type="evidence" value="ECO:0007669"/>
    <property type="project" value="UniProtKB-SubCell"/>
</dbReference>
<evidence type="ECO:0000313" key="9">
    <source>
        <dbReference type="EMBL" id="CAG2185144.1"/>
    </source>
</evidence>
<dbReference type="Proteomes" id="UP000683360">
    <property type="component" value="Unassembled WGS sequence"/>
</dbReference>
<dbReference type="OrthoDB" id="5985669at2759"/>
<keyword evidence="4 7" id="KW-1133">Transmembrane helix</keyword>
<keyword evidence="10" id="KW-1185">Reference proteome</keyword>
<dbReference type="InterPro" id="IPR036028">
    <property type="entry name" value="SH3-like_dom_sf"/>
</dbReference>
<evidence type="ECO:0000256" key="2">
    <source>
        <dbReference type="ARBA" id="ARBA00022443"/>
    </source>
</evidence>
<dbReference type="EMBL" id="CAJPWZ010000070">
    <property type="protein sequence ID" value="CAG2185144.1"/>
    <property type="molecule type" value="Genomic_DNA"/>
</dbReference>
<keyword evidence="5 7" id="KW-0472">Membrane</keyword>
<evidence type="ECO:0000256" key="5">
    <source>
        <dbReference type="ARBA" id="ARBA00023136"/>
    </source>
</evidence>
<evidence type="ECO:0000256" key="1">
    <source>
        <dbReference type="ARBA" id="ARBA00004141"/>
    </source>
</evidence>
<dbReference type="InterPro" id="IPR001452">
    <property type="entry name" value="SH3_domain"/>
</dbReference>
<evidence type="ECO:0000256" key="7">
    <source>
        <dbReference type="SAM" id="Phobius"/>
    </source>
</evidence>
<evidence type="ECO:0000259" key="8">
    <source>
        <dbReference type="PROSITE" id="PS50002"/>
    </source>
</evidence>
<dbReference type="Gene3D" id="2.30.30.40">
    <property type="entry name" value="SH3 Domains"/>
    <property type="match status" value="2"/>
</dbReference>
<proteinExistence type="predicted"/>
<evidence type="ECO:0000313" key="10">
    <source>
        <dbReference type="Proteomes" id="UP000683360"/>
    </source>
</evidence>
<feature type="transmembrane region" description="Helical" evidence="7">
    <location>
        <begin position="620"/>
        <end position="641"/>
    </location>
</feature>
<protein>
    <recommendedName>
        <fullName evidence="8">SH3 domain-containing protein</fullName>
    </recommendedName>
</protein>
<feature type="domain" description="SH3" evidence="8">
    <location>
        <begin position="75"/>
        <end position="136"/>
    </location>
</feature>
<feature type="transmembrane region" description="Helical" evidence="7">
    <location>
        <begin position="220"/>
        <end position="241"/>
    </location>
</feature>
<dbReference type="InterPro" id="IPR012858">
    <property type="entry name" value="DC_STAMP-like"/>
</dbReference>
<feature type="transmembrane region" description="Helical" evidence="7">
    <location>
        <begin position="714"/>
        <end position="735"/>
    </location>
</feature>
<dbReference type="PROSITE" id="PS50002">
    <property type="entry name" value="SH3"/>
    <property type="match status" value="2"/>
</dbReference>
<dbReference type="InterPro" id="IPR051856">
    <property type="entry name" value="CSR-E3_Ligase_Protein"/>
</dbReference>
<keyword evidence="2 6" id="KW-0728">SH3 domain</keyword>
<accession>A0A8S3PR78</accession>
<keyword evidence="3 7" id="KW-0812">Transmembrane</keyword>
<dbReference type="Pfam" id="PF00018">
    <property type="entry name" value="SH3_1"/>
    <property type="match status" value="2"/>
</dbReference>
<comment type="caution">
    <text evidence="9">The sequence shown here is derived from an EMBL/GenBank/DDBJ whole genome shotgun (WGS) entry which is preliminary data.</text>
</comment>
<dbReference type="SMART" id="SM00326">
    <property type="entry name" value="SH3"/>
    <property type="match status" value="2"/>
</dbReference>
<dbReference type="PANTHER" id="PTHR21041:SF9">
    <property type="entry name" value="DENDRITIC CELL-SPECIFIC TRANSMEMBRANE PROTEIN-LIKE DOMAIN-CONTAINING PROTEIN"/>
    <property type="match status" value="1"/>
</dbReference>
<comment type="subcellular location">
    <subcellularLocation>
        <location evidence="1">Membrane</location>
        <topology evidence="1">Multi-pass membrane protein</topology>
    </subcellularLocation>
</comment>
<organism evidence="9 10">
    <name type="scientific">Mytilus edulis</name>
    <name type="common">Blue mussel</name>
    <dbReference type="NCBI Taxonomy" id="6550"/>
    <lineage>
        <taxon>Eukaryota</taxon>
        <taxon>Metazoa</taxon>
        <taxon>Spiralia</taxon>
        <taxon>Lophotrochozoa</taxon>
        <taxon>Mollusca</taxon>
        <taxon>Bivalvia</taxon>
        <taxon>Autobranchia</taxon>
        <taxon>Pteriomorphia</taxon>
        <taxon>Mytilida</taxon>
        <taxon>Mytiloidea</taxon>
        <taxon>Mytilidae</taxon>
        <taxon>Mytilinae</taxon>
        <taxon>Mytilus</taxon>
    </lineage>
</organism>
<sequence>MFKVIYNYKASIDTAINLSVGDKISNVEDVGNGWSMGHNVSSGKTGTFPTSYIAKNLTFKDKVKRMSRVRKTTDQLEIMYKAIYAYQADTDTDINLSVGDTISNVEDVGNGWSMGHNKSSGKTGTFPTSYIAKNLTLKDKVKRMSMAKKATDTLEIKLKNKSEDTETLVPRIKAKIPDHVLQRRLTRVPEHSNTVQNKISKIVPKPVKSFVNSSRGDHRIVKGIFGIFGGFIACGILFVLLRYSYEYSLQISCYITIGFSLPICAALAMSTHMRCIFLLMVPNLFTGKGRAVFMSIIFAMLLAGPVVNIVYNAEQASQSMACTQELIYNQTSILRGQLEEPIRLIERRIYEGLVKMRNIANSIKNAIAPVTNAVKGFVDGLNTAKNALKNAAKECSKGVEKAQSACERGINFAKNKCEEELKRVDPSNKVIKFGNDVARTGENVVRKVERTGDKIVRSIGGFFRFGKKRKRRRAMTEEEKNAIELAKQLMEQETPLQRYGDYLNSNNDETITNNTRLHNQHALKRSKRGFLHKLCIVLNIGAVCKVVQVGNYVACKPLKFIAHIIEVATNEINSFLDGITSFFSFDFEGGFDADGKINSSKTAAQIISQVKEDIQARTKWILTVSGIVSNILVITLLLLFLKSIFYLKKFLSKDRYDNIYISKAFKTYDQQCKEQGKPSVLPLKRKECRNYADTRSPWLSSKEIDHAKTGITKIGIHILIATVIIFFDYVLYFVLKLIDRFGNLNINIGGTSSLSVDVEGSGFISAFLRAFLGTVELDSDFSVEFNLTTCIPTPSKPDDDNIYKFSFLYFFAFVFLIMQAYGLRLRRKIVTFFYPERDIERIKYLHEKIQHQRKSLMNWLTQHVISRNKQFHMENRISFRGWMEYRCPIFAKCFCPCLAYKTCISCENKDDGKIRFHRCDKCQSNYCEECFGDMNYSCLICKTESNISKP</sequence>
<gene>
    <name evidence="9" type="ORF">MEDL_737</name>
</gene>
<evidence type="ECO:0000256" key="4">
    <source>
        <dbReference type="ARBA" id="ARBA00022989"/>
    </source>
</evidence>
<dbReference type="SUPFAM" id="SSF50044">
    <property type="entry name" value="SH3-domain"/>
    <property type="match status" value="2"/>
</dbReference>
<feature type="transmembrane region" description="Helical" evidence="7">
    <location>
        <begin position="247"/>
        <end position="270"/>
    </location>
</feature>
<feature type="transmembrane region" description="Helical" evidence="7">
    <location>
        <begin position="802"/>
        <end position="823"/>
    </location>
</feature>
<reference evidence="9" key="1">
    <citation type="submission" date="2021-03" db="EMBL/GenBank/DDBJ databases">
        <authorList>
            <person name="Bekaert M."/>
        </authorList>
    </citation>
    <scope>NUCLEOTIDE SEQUENCE</scope>
</reference>
<dbReference type="CDD" id="cd00174">
    <property type="entry name" value="SH3"/>
    <property type="match status" value="2"/>
</dbReference>